<reference evidence="2 3" key="1">
    <citation type="submission" date="2024-06" db="EMBL/GenBank/DDBJ databases">
        <title>Genomic Encyclopedia of Type Strains, Phase IV (KMG-IV): sequencing the most valuable type-strain genomes for metagenomic binning, comparative biology and taxonomic classification.</title>
        <authorList>
            <person name="Goeker M."/>
        </authorList>
    </citation>
    <scope>NUCLEOTIDE SEQUENCE [LARGE SCALE GENOMIC DNA]</scope>
    <source>
        <strain evidence="2 3">DSM 105042</strain>
    </source>
</reference>
<keyword evidence="1" id="KW-1133">Transmembrane helix</keyword>
<name>A0ABV2H8P1_9HYPH</name>
<accession>A0ABV2H8P1</accession>
<comment type="caution">
    <text evidence="2">The sequence shown here is derived from an EMBL/GenBank/DDBJ whole genome shotgun (WGS) entry which is preliminary data.</text>
</comment>
<keyword evidence="3" id="KW-1185">Reference proteome</keyword>
<feature type="transmembrane region" description="Helical" evidence="1">
    <location>
        <begin position="46"/>
        <end position="67"/>
    </location>
</feature>
<keyword evidence="1" id="KW-0812">Transmembrane</keyword>
<dbReference type="EMBL" id="JBEPLJ010000011">
    <property type="protein sequence ID" value="MET3586917.1"/>
    <property type="molecule type" value="Genomic_DNA"/>
</dbReference>
<feature type="transmembrane region" description="Helical" evidence="1">
    <location>
        <begin position="92"/>
        <end position="113"/>
    </location>
</feature>
<evidence type="ECO:0000313" key="2">
    <source>
        <dbReference type="EMBL" id="MET3586917.1"/>
    </source>
</evidence>
<organism evidence="2 3">
    <name type="scientific">Pseudorhizobium tarimense</name>
    <dbReference type="NCBI Taxonomy" id="1079109"/>
    <lineage>
        <taxon>Bacteria</taxon>
        <taxon>Pseudomonadati</taxon>
        <taxon>Pseudomonadota</taxon>
        <taxon>Alphaproteobacteria</taxon>
        <taxon>Hyphomicrobiales</taxon>
        <taxon>Rhizobiaceae</taxon>
        <taxon>Rhizobium/Agrobacterium group</taxon>
        <taxon>Pseudorhizobium</taxon>
    </lineage>
</organism>
<dbReference type="RefSeq" id="WP_247244747.1">
    <property type="nucleotide sequence ID" value="NZ_JALJRA010000011.1"/>
</dbReference>
<sequence>MRATPLLAIISGFVLWSVIFLLLYGVQATGCHLAGDNLSANGEYPWVRLILIAVFVLSFLALGYTFLRARKRKHYAPQADDTGSFVREVSGYIWIAALVATPFTFGGVAWLSLCGT</sequence>
<proteinExistence type="predicted"/>
<evidence type="ECO:0000313" key="3">
    <source>
        <dbReference type="Proteomes" id="UP001549031"/>
    </source>
</evidence>
<protein>
    <submittedName>
        <fullName evidence="2">Type VI protein secretion system component VasK</fullName>
    </submittedName>
</protein>
<keyword evidence="1" id="KW-0472">Membrane</keyword>
<evidence type="ECO:0000256" key="1">
    <source>
        <dbReference type="SAM" id="Phobius"/>
    </source>
</evidence>
<gene>
    <name evidence="2" type="ORF">ABID21_003039</name>
</gene>
<feature type="transmembrane region" description="Helical" evidence="1">
    <location>
        <begin position="7"/>
        <end position="26"/>
    </location>
</feature>
<dbReference type="Proteomes" id="UP001549031">
    <property type="component" value="Unassembled WGS sequence"/>
</dbReference>